<gene>
    <name evidence="3" type="ORF">WG66_10113</name>
</gene>
<dbReference type="eggNOG" id="ENOG502RZ5C">
    <property type="taxonomic scope" value="Eukaryota"/>
</dbReference>
<reference evidence="3 4" key="1">
    <citation type="submission" date="2015-12" db="EMBL/GenBank/DDBJ databases">
        <title>Draft genome sequence of Moniliophthora roreri, the causal agent of frosty pod rot of cacao.</title>
        <authorList>
            <person name="Aime M.C."/>
            <person name="Diaz-Valderrama J.R."/>
            <person name="Kijpornyongpan T."/>
            <person name="Phillips-Mora W."/>
        </authorList>
    </citation>
    <scope>NUCLEOTIDE SEQUENCE [LARGE SCALE GENOMIC DNA]</scope>
    <source>
        <strain evidence="3 4">MCA 2952</strain>
    </source>
</reference>
<dbReference type="PANTHER" id="PTHR41814">
    <property type="entry name" value="EXPRESSED PROTEIN"/>
    <property type="match status" value="1"/>
</dbReference>
<dbReference type="InterPro" id="IPR010905">
    <property type="entry name" value="Glyco_hydro_88"/>
</dbReference>
<name>A0A0W0FLW9_MONRR</name>
<dbReference type="Pfam" id="PF07470">
    <property type="entry name" value="Glyco_hydro_88"/>
    <property type="match status" value="1"/>
</dbReference>
<accession>A0A0W0FLW9</accession>
<dbReference type="AlphaFoldDB" id="A0A0W0FLW9"/>
<evidence type="ECO:0000256" key="2">
    <source>
        <dbReference type="SAM" id="SignalP"/>
    </source>
</evidence>
<evidence type="ECO:0008006" key="5">
    <source>
        <dbReference type="Google" id="ProtNLM"/>
    </source>
</evidence>
<dbReference type="PANTHER" id="PTHR41814:SF1">
    <property type="entry name" value="CELLULASE"/>
    <property type="match status" value="1"/>
</dbReference>
<organism evidence="3 4">
    <name type="scientific">Moniliophthora roreri</name>
    <name type="common">Frosty pod rot fungus</name>
    <name type="synonym">Monilia roreri</name>
    <dbReference type="NCBI Taxonomy" id="221103"/>
    <lineage>
        <taxon>Eukaryota</taxon>
        <taxon>Fungi</taxon>
        <taxon>Dikarya</taxon>
        <taxon>Basidiomycota</taxon>
        <taxon>Agaricomycotina</taxon>
        <taxon>Agaricomycetes</taxon>
        <taxon>Agaricomycetidae</taxon>
        <taxon>Agaricales</taxon>
        <taxon>Marasmiineae</taxon>
        <taxon>Marasmiaceae</taxon>
        <taxon>Moniliophthora</taxon>
    </lineage>
</organism>
<dbReference type="SUPFAM" id="SSF48208">
    <property type="entry name" value="Six-hairpin glycosidases"/>
    <property type="match status" value="1"/>
</dbReference>
<comment type="caution">
    <text evidence="3">The sequence shown here is derived from an EMBL/GenBank/DDBJ whole genome shotgun (WGS) entry which is preliminary data.</text>
</comment>
<evidence type="ECO:0000313" key="4">
    <source>
        <dbReference type="Proteomes" id="UP000054988"/>
    </source>
</evidence>
<dbReference type="Gene3D" id="1.50.10.10">
    <property type="match status" value="1"/>
</dbReference>
<keyword evidence="2" id="KW-0732">Signal</keyword>
<evidence type="ECO:0000256" key="1">
    <source>
        <dbReference type="ARBA" id="ARBA00022801"/>
    </source>
</evidence>
<feature type="signal peptide" evidence="2">
    <location>
        <begin position="1"/>
        <end position="20"/>
    </location>
</feature>
<feature type="chain" id="PRO_5006901910" description="Glycoside hydrolase family 105 protein" evidence="2">
    <location>
        <begin position="21"/>
        <end position="408"/>
    </location>
</feature>
<dbReference type="InterPro" id="IPR008928">
    <property type="entry name" value="6-hairpin_glycosidase_sf"/>
</dbReference>
<protein>
    <recommendedName>
        <fullName evidence="5">Glycoside hydrolase family 105 protein</fullName>
    </recommendedName>
</protein>
<dbReference type="GO" id="GO:0016787">
    <property type="term" value="F:hydrolase activity"/>
    <property type="evidence" value="ECO:0007669"/>
    <property type="project" value="UniProtKB-KW"/>
</dbReference>
<dbReference type="Proteomes" id="UP000054988">
    <property type="component" value="Unassembled WGS sequence"/>
</dbReference>
<evidence type="ECO:0000313" key="3">
    <source>
        <dbReference type="EMBL" id="KTB37302.1"/>
    </source>
</evidence>
<dbReference type="GO" id="GO:0005975">
    <property type="term" value="P:carbohydrate metabolic process"/>
    <property type="evidence" value="ECO:0007669"/>
    <property type="project" value="InterPro"/>
</dbReference>
<dbReference type="InterPro" id="IPR012341">
    <property type="entry name" value="6hp_glycosidase-like_sf"/>
</dbReference>
<proteinExistence type="predicted"/>
<keyword evidence="1" id="KW-0378">Hydrolase</keyword>
<sequence>MLLPITFAILLSTSVPIIAGNPIFPFDPGFNIRAVTQLAQSLPSHSWEYGTASEALLELYNASLSVFNPCPTKTRPYHKDEIPALRYAKSKILVGSGINALGQSDGAVGDPASLGVFAYMLGGKYASAAGEELHYLVKEAPRWDNGAISHRVEEPELWADFVYMAPPFLAYYAAVTQNESLLEEAVKQCEAYREVLSSSNSAGLWKHIVGPMHPDGGLWATGNAWAAAGMTRVLATIMHMSDIQTPSLSSRVEDLTKWIKEVLDAIIESPSDQGLLRNYLNDDSWFGDTSSTSLLASVAYRMVVLRPDVFDERYIKWADGVRRTLSGGDHVRDDGVVRPAVNPMNWFDREPFESGSPEGQSFVVLMYAAWRDCVLVGRCDRGSDGGGSKRSIEEVLGLPDLKKGCYTG</sequence>
<dbReference type="EMBL" id="LATX01001857">
    <property type="protein sequence ID" value="KTB37302.1"/>
    <property type="molecule type" value="Genomic_DNA"/>
</dbReference>